<keyword evidence="3" id="KW-1185">Reference proteome</keyword>
<feature type="region of interest" description="Disordered" evidence="1">
    <location>
        <begin position="33"/>
        <end position="66"/>
    </location>
</feature>
<sequence>MVFKAEGYGHDFSYPWRASAEILHQLSLGKTAQQTQQQVGSRRADSYRPEPVSERASLRWRKNSSPPPLWKPQFQPDFSIHEDSQAPPASAAFTMASVWCLSAPAAAAAPVVPAAPGPLGASPASVSLAQAAVPAARRRRRWDALVVCVAPDEEKITRRSPLDFPIEWEKPKPGRRPDIFPKFSPMKTPLPHPLPADDPLDDDEEEEEEEPQPQEEPQEDDPDKEEPEEDDPDKPTE</sequence>
<dbReference type="Gramene" id="OPUNC02G21880.1">
    <property type="protein sequence ID" value="OPUNC02G21880.1"/>
    <property type="gene ID" value="OPUNC02G21880"/>
</dbReference>
<evidence type="ECO:0000313" key="3">
    <source>
        <dbReference type="Proteomes" id="UP000026962"/>
    </source>
</evidence>
<dbReference type="PANTHER" id="PTHR35713">
    <property type="entry name" value="ARGININE/SERINE-RICH-LIKE SPLICING FACTOR"/>
    <property type="match status" value="1"/>
</dbReference>
<dbReference type="PANTHER" id="PTHR35713:SF1">
    <property type="entry name" value="ARGININE_SERINE-RICH-LIKE SPLICING FACTOR"/>
    <property type="match status" value="1"/>
</dbReference>
<feature type="compositionally biased region" description="Acidic residues" evidence="1">
    <location>
        <begin position="198"/>
        <end position="237"/>
    </location>
</feature>
<accession>A0A0E0K2D5</accession>
<organism evidence="2">
    <name type="scientific">Oryza punctata</name>
    <name type="common">Red rice</name>
    <dbReference type="NCBI Taxonomy" id="4537"/>
    <lineage>
        <taxon>Eukaryota</taxon>
        <taxon>Viridiplantae</taxon>
        <taxon>Streptophyta</taxon>
        <taxon>Embryophyta</taxon>
        <taxon>Tracheophyta</taxon>
        <taxon>Spermatophyta</taxon>
        <taxon>Magnoliopsida</taxon>
        <taxon>Liliopsida</taxon>
        <taxon>Poales</taxon>
        <taxon>Poaceae</taxon>
        <taxon>BOP clade</taxon>
        <taxon>Oryzoideae</taxon>
        <taxon>Oryzeae</taxon>
        <taxon>Oryzinae</taxon>
        <taxon>Oryza</taxon>
    </lineage>
</organism>
<dbReference type="Proteomes" id="UP000026962">
    <property type="component" value="Chromosome 2"/>
</dbReference>
<evidence type="ECO:0000313" key="2">
    <source>
        <dbReference type="EnsemblPlants" id="OPUNC02G21880.1"/>
    </source>
</evidence>
<name>A0A0E0K2D5_ORYPU</name>
<evidence type="ECO:0000256" key="1">
    <source>
        <dbReference type="SAM" id="MobiDB-lite"/>
    </source>
</evidence>
<dbReference type="STRING" id="4537.A0A0E0K2D5"/>
<reference evidence="2" key="1">
    <citation type="submission" date="2015-04" db="UniProtKB">
        <authorList>
            <consortium name="EnsemblPlants"/>
        </authorList>
    </citation>
    <scope>IDENTIFICATION</scope>
</reference>
<feature type="region of interest" description="Disordered" evidence="1">
    <location>
        <begin position="165"/>
        <end position="237"/>
    </location>
</feature>
<dbReference type="eggNOG" id="ENOG502S1AC">
    <property type="taxonomic scope" value="Eukaryota"/>
</dbReference>
<dbReference type="AlphaFoldDB" id="A0A0E0K2D5"/>
<proteinExistence type="predicted"/>
<protein>
    <submittedName>
        <fullName evidence="2">Uncharacterized protein</fullName>
    </submittedName>
</protein>
<feature type="compositionally biased region" description="Basic and acidic residues" evidence="1">
    <location>
        <begin position="42"/>
        <end position="57"/>
    </location>
</feature>
<reference evidence="2" key="2">
    <citation type="submission" date="2018-05" db="EMBL/GenBank/DDBJ databases">
        <title>OpunRS2 (Oryza punctata Reference Sequence Version 2).</title>
        <authorList>
            <person name="Zhang J."/>
            <person name="Kudrna D."/>
            <person name="Lee S."/>
            <person name="Talag J."/>
            <person name="Welchert J."/>
            <person name="Wing R.A."/>
        </authorList>
    </citation>
    <scope>NUCLEOTIDE SEQUENCE [LARGE SCALE GENOMIC DNA]</scope>
</reference>
<dbReference type="HOGENOM" id="CLU_1172297_0_0_1"/>
<dbReference type="EnsemblPlants" id="OPUNC02G21880.1">
    <property type="protein sequence ID" value="OPUNC02G21880.1"/>
    <property type="gene ID" value="OPUNC02G21880"/>
</dbReference>
<feature type="compositionally biased region" description="Basic and acidic residues" evidence="1">
    <location>
        <begin position="165"/>
        <end position="179"/>
    </location>
</feature>